<dbReference type="FunFam" id="3.40.50.300:FF:000021">
    <property type="entry name" value="Lon protease homolog"/>
    <property type="match status" value="1"/>
</dbReference>
<gene>
    <name evidence="13" type="ORF">OC842_002014</name>
</gene>
<dbReference type="Gene3D" id="3.40.50.300">
    <property type="entry name" value="P-loop containing nucleotide triphosphate hydrolases"/>
    <property type="match status" value="1"/>
</dbReference>
<feature type="compositionally biased region" description="Gly residues" evidence="11">
    <location>
        <begin position="462"/>
        <end position="481"/>
    </location>
</feature>
<evidence type="ECO:0000313" key="13">
    <source>
        <dbReference type="EMBL" id="KAK0536339.1"/>
    </source>
</evidence>
<dbReference type="InterPro" id="IPR027417">
    <property type="entry name" value="P-loop_NTPase"/>
</dbReference>
<dbReference type="FunFam" id="1.20.5.5270:FF:000002">
    <property type="entry name" value="Lon protease homolog"/>
    <property type="match status" value="1"/>
</dbReference>
<name>A0AAN6JMS6_9BASI</name>
<evidence type="ECO:0000256" key="3">
    <source>
        <dbReference type="ARBA" id="ARBA00022741"/>
    </source>
</evidence>
<evidence type="ECO:0000256" key="2">
    <source>
        <dbReference type="ARBA" id="ARBA00022670"/>
    </source>
</evidence>
<keyword evidence="5 10" id="KW-0720">Serine protease</keyword>
<dbReference type="InterPro" id="IPR027065">
    <property type="entry name" value="Lon_Prtase"/>
</dbReference>
<keyword evidence="14" id="KW-1185">Reference proteome</keyword>
<evidence type="ECO:0000256" key="5">
    <source>
        <dbReference type="ARBA" id="ARBA00022825"/>
    </source>
</evidence>
<feature type="compositionally biased region" description="Basic and acidic residues" evidence="11">
    <location>
        <begin position="653"/>
        <end position="680"/>
    </location>
</feature>
<feature type="active site" evidence="10">
    <location>
        <position position="1042"/>
    </location>
</feature>
<keyword evidence="6" id="KW-0067">ATP-binding</keyword>
<dbReference type="Gene3D" id="3.30.230.10">
    <property type="match status" value="1"/>
</dbReference>
<dbReference type="SMART" id="SM00382">
    <property type="entry name" value="AAA"/>
    <property type="match status" value="1"/>
</dbReference>
<organism evidence="13 14">
    <name type="scientific">Tilletia horrida</name>
    <dbReference type="NCBI Taxonomy" id="155126"/>
    <lineage>
        <taxon>Eukaryota</taxon>
        <taxon>Fungi</taxon>
        <taxon>Dikarya</taxon>
        <taxon>Basidiomycota</taxon>
        <taxon>Ustilaginomycotina</taxon>
        <taxon>Exobasidiomycetes</taxon>
        <taxon>Tilletiales</taxon>
        <taxon>Tilletiaceae</taxon>
        <taxon>Tilletia</taxon>
    </lineage>
</organism>
<dbReference type="Pfam" id="PF22667">
    <property type="entry name" value="Lon_lid"/>
    <property type="match status" value="1"/>
</dbReference>
<dbReference type="InterPro" id="IPR008268">
    <property type="entry name" value="Peptidase_S16_AS"/>
</dbReference>
<feature type="region of interest" description="Disordered" evidence="11">
    <location>
        <begin position="422"/>
        <end position="490"/>
    </location>
</feature>
<evidence type="ECO:0000256" key="11">
    <source>
        <dbReference type="SAM" id="MobiDB-lite"/>
    </source>
</evidence>
<dbReference type="FunFam" id="3.30.230.10:FF:000092">
    <property type="entry name" value="Lon protease homolog"/>
    <property type="match status" value="1"/>
</dbReference>
<accession>A0AAN6JMS6</accession>
<dbReference type="GO" id="GO:0030163">
    <property type="term" value="P:protein catabolic process"/>
    <property type="evidence" value="ECO:0007669"/>
    <property type="project" value="InterPro"/>
</dbReference>
<dbReference type="EC" id="3.4.21.53" evidence="9"/>
<dbReference type="Pfam" id="PF00004">
    <property type="entry name" value="AAA"/>
    <property type="match status" value="1"/>
</dbReference>
<comment type="similarity">
    <text evidence="10">Belongs to the peptidase S16 family.</text>
</comment>
<evidence type="ECO:0000256" key="9">
    <source>
        <dbReference type="ARBA" id="ARBA00066743"/>
    </source>
</evidence>
<dbReference type="GO" id="GO:0006508">
    <property type="term" value="P:proteolysis"/>
    <property type="evidence" value="ECO:0007669"/>
    <property type="project" value="UniProtKB-KW"/>
</dbReference>
<evidence type="ECO:0000256" key="8">
    <source>
        <dbReference type="ARBA" id="ARBA00050665"/>
    </source>
</evidence>
<dbReference type="SUPFAM" id="SSF54211">
    <property type="entry name" value="Ribosomal protein S5 domain 2-like"/>
    <property type="match status" value="1"/>
</dbReference>
<keyword evidence="3" id="KW-0547">Nucleotide-binding</keyword>
<evidence type="ECO:0000256" key="6">
    <source>
        <dbReference type="ARBA" id="ARBA00022840"/>
    </source>
</evidence>
<dbReference type="Proteomes" id="UP001176521">
    <property type="component" value="Unassembled WGS sequence"/>
</dbReference>
<feature type="compositionally biased region" description="Low complexity" evidence="11">
    <location>
        <begin position="92"/>
        <end position="110"/>
    </location>
</feature>
<feature type="region of interest" description="Disordered" evidence="11">
    <location>
        <begin position="79"/>
        <end position="113"/>
    </location>
</feature>
<keyword evidence="4 10" id="KW-0378">Hydrolase</keyword>
<dbReference type="InterPro" id="IPR003959">
    <property type="entry name" value="ATPase_AAA_core"/>
</dbReference>
<dbReference type="InterPro" id="IPR054594">
    <property type="entry name" value="Lon_lid"/>
</dbReference>
<feature type="region of interest" description="Disordered" evidence="11">
    <location>
        <begin position="622"/>
        <end position="687"/>
    </location>
</feature>
<feature type="domain" description="Lon proteolytic" evidence="12">
    <location>
        <begin position="950"/>
        <end position="1137"/>
    </location>
</feature>
<comment type="subcellular location">
    <subcellularLocation>
        <location evidence="1">Cytoplasm</location>
    </subcellularLocation>
</comment>
<dbReference type="EMBL" id="JAPDMQ010000078">
    <property type="protein sequence ID" value="KAK0536339.1"/>
    <property type="molecule type" value="Genomic_DNA"/>
</dbReference>
<dbReference type="PROSITE" id="PS51786">
    <property type="entry name" value="LON_PROTEOLYTIC"/>
    <property type="match status" value="1"/>
</dbReference>
<evidence type="ECO:0000256" key="7">
    <source>
        <dbReference type="ARBA" id="ARBA00023140"/>
    </source>
</evidence>
<proteinExistence type="inferred from homology"/>
<dbReference type="GO" id="GO:0004176">
    <property type="term" value="F:ATP-dependent peptidase activity"/>
    <property type="evidence" value="ECO:0007669"/>
    <property type="project" value="UniProtKB-UniRule"/>
</dbReference>
<dbReference type="PROSITE" id="PS01046">
    <property type="entry name" value="LON_SER"/>
    <property type="match status" value="1"/>
</dbReference>
<evidence type="ECO:0000256" key="1">
    <source>
        <dbReference type="ARBA" id="ARBA00004496"/>
    </source>
</evidence>
<dbReference type="GO" id="GO:0005737">
    <property type="term" value="C:cytoplasm"/>
    <property type="evidence" value="ECO:0007669"/>
    <property type="project" value="UniProtKB-SubCell"/>
</dbReference>
<reference evidence="13" key="1">
    <citation type="journal article" date="2023" name="PhytoFront">
        <title>Draft Genome Resources of Seven Strains of Tilletia horrida, Causal Agent of Kernel Smut of Rice.</title>
        <authorList>
            <person name="Khanal S."/>
            <person name="Antony Babu S."/>
            <person name="Zhou X.G."/>
        </authorList>
    </citation>
    <scope>NUCLEOTIDE SEQUENCE</scope>
    <source>
        <strain evidence="13">TX3</strain>
    </source>
</reference>
<dbReference type="Gene3D" id="2.30.130.40">
    <property type="entry name" value="LON domain-like"/>
    <property type="match status" value="1"/>
</dbReference>
<dbReference type="PRINTS" id="PR00830">
    <property type="entry name" value="ENDOLAPTASE"/>
</dbReference>
<dbReference type="InterPro" id="IPR014721">
    <property type="entry name" value="Ribsml_uS5_D2-typ_fold_subgr"/>
</dbReference>
<feature type="region of interest" description="Disordered" evidence="11">
    <location>
        <begin position="193"/>
        <end position="220"/>
    </location>
</feature>
<dbReference type="GO" id="GO:0016887">
    <property type="term" value="F:ATP hydrolysis activity"/>
    <property type="evidence" value="ECO:0007669"/>
    <property type="project" value="InterPro"/>
</dbReference>
<feature type="active site" evidence="10">
    <location>
        <position position="1085"/>
    </location>
</feature>
<keyword evidence="2 10" id="KW-0645">Protease</keyword>
<dbReference type="GO" id="GO:0004252">
    <property type="term" value="F:serine-type endopeptidase activity"/>
    <property type="evidence" value="ECO:0007669"/>
    <property type="project" value="UniProtKB-UniRule"/>
</dbReference>
<dbReference type="PANTHER" id="PTHR10046">
    <property type="entry name" value="ATP DEPENDENT LON PROTEASE FAMILY MEMBER"/>
    <property type="match status" value="1"/>
</dbReference>
<feature type="compositionally biased region" description="Polar residues" evidence="11">
    <location>
        <begin position="248"/>
        <end position="259"/>
    </location>
</feature>
<dbReference type="AlphaFoldDB" id="A0AAN6JMS6"/>
<protein>
    <recommendedName>
        <fullName evidence="9">endopeptidase La</fullName>
        <ecNumber evidence="9">3.4.21.53</ecNumber>
    </recommendedName>
</protein>
<dbReference type="InterPro" id="IPR008269">
    <property type="entry name" value="Lon_proteolytic"/>
</dbReference>
<comment type="caution">
    <text evidence="13">The sequence shown here is derived from an EMBL/GenBank/DDBJ whole genome shotgun (WGS) entry which is preliminary data.</text>
</comment>
<dbReference type="InterPro" id="IPR046336">
    <property type="entry name" value="Lon_prtase_N_sf"/>
</dbReference>
<dbReference type="SUPFAM" id="SSF52540">
    <property type="entry name" value="P-loop containing nucleoside triphosphate hydrolases"/>
    <property type="match status" value="1"/>
</dbReference>
<dbReference type="GO" id="GO:0005524">
    <property type="term" value="F:ATP binding"/>
    <property type="evidence" value="ECO:0007669"/>
    <property type="project" value="UniProtKB-KW"/>
</dbReference>
<dbReference type="Gene3D" id="1.20.5.5270">
    <property type="match status" value="1"/>
</dbReference>
<evidence type="ECO:0000256" key="10">
    <source>
        <dbReference type="PROSITE-ProRule" id="PRU01122"/>
    </source>
</evidence>
<sequence length="1166" mass="124784">MSESITIPSRAVVLPLPYPLVLHPGLMLSIPQSYSQALSLLKAALQVAGDSTDANAPPSSRSPADRPIVVVCVPTLRTPAHVQPPSPTRTLPSPAVSSSSSRNPSSSSHPDMLQPVRINDLFDWGVAARLLRLTRHPTNQTCTLLVTGIQRVRVDRWLSIKAPLTTSALDKHNSLTVPDVPVPLAAVTPFKDPITGWPPASSDGPASHSQQNGRKERERDAETVRLFREAALGLLDAIAQLNPAVPTGGQNQDKGQPFTNPDAIPPPSPALPILPPALLKRIRAYVKDATRPDHSLFPTSASAAADVLIGTLGGACPWASRVSILSEWDPRQRVRAATALLIEGAQRVKTARELFSSLSAPLNKSAKETLARSQLEALLNQLAALNPNISAKVTTGNTTFSIGSAVDDKDSDKDKGSFGIITIRQPSRGEDDDQNNGNNANKSSIIIRGNLPGFGARSRGSSGNGPFDGGAPGGAQGGPGAGEEEDELAELRRKLDQASLSPEARKVCDRELKRLARIPPQSVERGVLVSYLEVMSELPWERVSSDVPPEKLRIGRDAEDAERARKSVKEDLCRLKLPCPYHSGLDKIKKRLVEYLAVLELKTLQAEERLAEEDAAAAASAAAAANNGGGNSGPTPASKSPDALQSGDNDDDGFQHLEDVVEEQKEAKALKTREALEADRARKRRKAATVKDKGPILLLVGPPGVGKTSIARSLATALQRPLTRLSLGGVRDEAEIRGHRRTYVGAMAGAIASSLRKVGVSDPVMLLDEIDKLGSGNGLHGDPMAAMLEVLDPEQNHSFTDHYINCPIDLSRVLFIATANSLDTISPPLLDRTEVIYVSGYTIDEKIAIARSYLVPKQIKAQGLKPNDLVLSDEVLSKIVSSYTREAGVRSLEREIGSVARAKAVEYAEARKGVKDEQGKPKVYDPVVTLADVERILGVESYEPEVAEIESRPGIATGLAYQGSGNGGVLFIETAMLPPGSGSVKLTGSLGDVIRESAELAISWIKANSFLLGITSTRESEFPKNDLHVHFPSGAVSKDGPSAGIAITCALVGLFTRTAIDPKLAMTGEITLRGQVTPVGGIKEKVLGAHRAGITKILLPYRNRKDVEADLPAKIKADVEIVYVKTIWNALEAAFGHALFEHVVGHHEGVEEGRKRMTEIVEEHRL</sequence>
<evidence type="ECO:0000313" key="14">
    <source>
        <dbReference type="Proteomes" id="UP001176521"/>
    </source>
</evidence>
<feature type="region of interest" description="Disordered" evidence="11">
    <location>
        <begin position="244"/>
        <end position="264"/>
    </location>
</feature>
<dbReference type="InterPro" id="IPR003593">
    <property type="entry name" value="AAA+_ATPase"/>
</dbReference>
<evidence type="ECO:0000259" key="12">
    <source>
        <dbReference type="PROSITE" id="PS51786"/>
    </source>
</evidence>
<dbReference type="FunFam" id="1.10.8.60:FF:000091">
    <property type="entry name" value="Lon protease homolog 2, peroxisomal"/>
    <property type="match status" value="1"/>
</dbReference>
<keyword evidence="7" id="KW-0576">Peroxisome</keyword>
<evidence type="ECO:0000256" key="4">
    <source>
        <dbReference type="ARBA" id="ARBA00022801"/>
    </source>
</evidence>
<dbReference type="Gene3D" id="1.10.8.60">
    <property type="match status" value="1"/>
</dbReference>
<feature type="compositionally biased region" description="Polar residues" evidence="11">
    <location>
        <begin position="435"/>
        <end position="444"/>
    </location>
</feature>
<dbReference type="Pfam" id="PF05362">
    <property type="entry name" value="Lon_C"/>
    <property type="match status" value="1"/>
</dbReference>
<dbReference type="InterPro" id="IPR020568">
    <property type="entry name" value="Ribosomal_Su5_D2-typ_SF"/>
</dbReference>
<comment type="catalytic activity">
    <reaction evidence="8">
        <text>Hydrolysis of proteins in presence of ATP.</text>
        <dbReference type="EC" id="3.4.21.53"/>
    </reaction>
</comment>